<dbReference type="AlphaFoldDB" id="A0A2W2EX94"/>
<evidence type="ECO:0000313" key="1">
    <source>
        <dbReference type="EMBL" id="PZG08924.1"/>
    </source>
</evidence>
<name>A0A2W2EX94_9ACTN</name>
<dbReference type="EMBL" id="POUD01000257">
    <property type="protein sequence ID" value="PZG08924.1"/>
    <property type="molecule type" value="Genomic_DNA"/>
</dbReference>
<protein>
    <submittedName>
        <fullName evidence="1">Uncharacterized protein</fullName>
    </submittedName>
</protein>
<proteinExistence type="predicted"/>
<dbReference type="Proteomes" id="UP000249304">
    <property type="component" value="Unassembled WGS sequence"/>
</dbReference>
<reference evidence="1 2" key="1">
    <citation type="submission" date="2018-01" db="EMBL/GenBank/DDBJ databases">
        <title>Draft genome sequence of Nonomuraea sp. KC333.</title>
        <authorList>
            <person name="Sahin N."/>
            <person name="Saygin H."/>
            <person name="Ay H."/>
        </authorList>
    </citation>
    <scope>NUCLEOTIDE SEQUENCE [LARGE SCALE GENOMIC DNA]</scope>
    <source>
        <strain evidence="1 2">KC333</strain>
    </source>
</reference>
<comment type="caution">
    <text evidence="1">The sequence shown here is derived from an EMBL/GenBank/DDBJ whole genome shotgun (WGS) entry which is preliminary data.</text>
</comment>
<organism evidence="1 2">
    <name type="scientific">Nonomuraea aridisoli</name>
    <dbReference type="NCBI Taxonomy" id="2070368"/>
    <lineage>
        <taxon>Bacteria</taxon>
        <taxon>Bacillati</taxon>
        <taxon>Actinomycetota</taxon>
        <taxon>Actinomycetes</taxon>
        <taxon>Streptosporangiales</taxon>
        <taxon>Streptosporangiaceae</taxon>
        <taxon>Nonomuraea</taxon>
    </lineage>
</organism>
<gene>
    <name evidence="1" type="ORF">C1J01_38425</name>
</gene>
<accession>A0A2W2EX94</accession>
<sequence length="63" mass="7022">MRNLSLGIPLYATDLTACIRCARPVSLRLSWKTLDGGRICLDCVTEQVEANRLATLTDRNVPF</sequence>
<dbReference type="OrthoDB" id="3541906at2"/>
<evidence type="ECO:0000313" key="2">
    <source>
        <dbReference type="Proteomes" id="UP000249304"/>
    </source>
</evidence>
<keyword evidence="2" id="KW-1185">Reference proteome</keyword>
<dbReference type="RefSeq" id="WP_111183890.1">
    <property type="nucleotide sequence ID" value="NZ_POUD01000257.1"/>
</dbReference>